<evidence type="ECO:0000313" key="3">
    <source>
        <dbReference type="Proteomes" id="UP000596049"/>
    </source>
</evidence>
<accession>A0ABX7B148</accession>
<evidence type="ECO:0000313" key="2">
    <source>
        <dbReference type="EMBL" id="QQP15050.1"/>
    </source>
</evidence>
<evidence type="ECO:0000259" key="1">
    <source>
        <dbReference type="Pfam" id="PF21847"/>
    </source>
</evidence>
<reference evidence="2 3" key="1">
    <citation type="submission" date="2020-01" db="EMBL/GenBank/DDBJ databases">
        <authorList>
            <person name="Liu G."/>
            <person name="Liu B."/>
        </authorList>
    </citation>
    <scope>NUCLEOTIDE SEQUENCE [LARGE SCALE GENOMIC DNA]</scope>
    <source>
        <strain evidence="2 3">FJAT-51161</strain>
    </source>
</reference>
<sequence>MDKPSKSIRGYITLKRPRNLTRQEKEYIASFRLNPFNWLISKKLTDSWLIVHRETGRPRTIPAP</sequence>
<dbReference type="EMBL" id="CP067341">
    <property type="protein sequence ID" value="QQP15050.1"/>
    <property type="molecule type" value="Genomic_DNA"/>
</dbReference>
<feature type="domain" description="DUF6906" evidence="1">
    <location>
        <begin position="15"/>
        <end position="62"/>
    </location>
</feature>
<proteinExistence type="predicted"/>
<dbReference type="Pfam" id="PF21847">
    <property type="entry name" value="DUF6906"/>
    <property type="match status" value="1"/>
</dbReference>
<name>A0ABX7B148_9BACI</name>
<dbReference type="Proteomes" id="UP000596049">
    <property type="component" value="Chromosome"/>
</dbReference>
<gene>
    <name evidence="2" type="ORF">FJQ98_20610</name>
</gene>
<keyword evidence="3" id="KW-1185">Reference proteome</keyword>
<protein>
    <recommendedName>
        <fullName evidence="1">DUF6906 domain-containing protein</fullName>
    </recommendedName>
</protein>
<dbReference type="InterPro" id="IPR054201">
    <property type="entry name" value="DUF6906"/>
</dbReference>
<organism evidence="2 3">
    <name type="scientific">Lysinibacillus agricola</name>
    <dbReference type="NCBI Taxonomy" id="2590012"/>
    <lineage>
        <taxon>Bacteria</taxon>
        <taxon>Bacillati</taxon>
        <taxon>Bacillota</taxon>
        <taxon>Bacilli</taxon>
        <taxon>Bacillales</taxon>
        <taxon>Bacillaceae</taxon>
        <taxon>Lysinibacillus</taxon>
    </lineage>
</organism>